<dbReference type="Proteomes" id="UP000838878">
    <property type="component" value="Chromosome 8"/>
</dbReference>
<evidence type="ECO:0008006" key="4">
    <source>
        <dbReference type="Google" id="ProtNLM"/>
    </source>
</evidence>
<accession>A0A8J9VUG7</accession>
<organism evidence="2 3">
    <name type="scientific">Brenthis ino</name>
    <name type="common">lesser marbled fritillary</name>
    <dbReference type="NCBI Taxonomy" id="405034"/>
    <lineage>
        <taxon>Eukaryota</taxon>
        <taxon>Metazoa</taxon>
        <taxon>Ecdysozoa</taxon>
        <taxon>Arthropoda</taxon>
        <taxon>Hexapoda</taxon>
        <taxon>Insecta</taxon>
        <taxon>Pterygota</taxon>
        <taxon>Neoptera</taxon>
        <taxon>Endopterygota</taxon>
        <taxon>Lepidoptera</taxon>
        <taxon>Glossata</taxon>
        <taxon>Ditrysia</taxon>
        <taxon>Papilionoidea</taxon>
        <taxon>Nymphalidae</taxon>
        <taxon>Heliconiinae</taxon>
        <taxon>Argynnini</taxon>
        <taxon>Brenthis</taxon>
    </lineage>
</organism>
<dbReference type="EMBL" id="OV170228">
    <property type="protein sequence ID" value="CAH0730313.1"/>
    <property type="molecule type" value="Genomic_DNA"/>
</dbReference>
<gene>
    <name evidence="2" type="ORF">BINO364_LOCUS15309</name>
</gene>
<sequence length="569" mass="64290">MRDADRALKHAYAPPSVSTPAATRRETRPSTNTGNQRKKMSAVYNVTEAEEEQVSQCPSCEQTHALPQCPKYKGLSLDERWELVKEKKLCFKCITKKHRRSNCKAKLCGVNECRSPHHPTLHREEKTPKPLINETEAVLSVATKATVSTQAVLLKMCPVTVVGPRGEEKTYALMDEGATITLIDEELAKKIGAKGPLTPLHMHGVNMTQHEEDSQLVTVHLEGKDGKRHKLRARTIKNMKLHQQSIPSALLKQEHLRDLPKEEVCYDQAHPGILVGTDHWEYIVSRELRVGGPNQPAASRTQLGWVVHGTAPRSVIHNQDGVLHVFTVEPGGGLKKQQDQRLHDLVEEHFRIDALGIAHKSRVSEVNSQATKIVEQTLKKVEGGYQVGLPWKQDDIKMPPSFDTALRRLTKIEQKMDAAPAFAKEYTKQIENLLAKGYAVPCNGTERSSKPEELWPVDERSTEDEEVLLHVTTEDQQGDEWLPDPARFSKFETLVRAAARVLVFVDKCRRRATGLEHRHIEEAERALIRRAQKDSFREELLRMKASHPLPKASRLFRLDPVLEEGILRV</sequence>
<reference evidence="2" key="1">
    <citation type="submission" date="2021-12" db="EMBL/GenBank/DDBJ databases">
        <authorList>
            <person name="Martin H S."/>
        </authorList>
    </citation>
    <scope>NUCLEOTIDE SEQUENCE</scope>
</reference>
<evidence type="ECO:0000256" key="1">
    <source>
        <dbReference type="SAM" id="MobiDB-lite"/>
    </source>
</evidence>
<keyword evidence="3" id="KW-1185">Reference proteome</keyword>
<feature type="non-terminal residue" evidence="2">
    <location>
        <position position="569"/>
    </location>
</feature>
<dbReference type="OrthoDB" id="6928480at2759"/>
<dbReference type="AlphaFoldDB" id="A0A8J9VUG7"/>
<protein>
    <recommendedName>
        <fullName evidence="4">Peptidase A2 domain-containing protein</fullName>
    </recommendedName>
</protein>
<dbReference type="PANTHER" id="PTHR47331:SF1">
    <property type="entry name" value="GAG-LIKE PROTEIN"/>
    <property type="match status" value="1"/>
</dbReference>
<proteinExistence type="predicted"/>
<evidence type="ECO:0000313" key="3">
    <source>
        <dbReference type="Proteomes" id="UP000838878"/>
    </source>
</evidence>
<feature type="region of interest" description="Disordered" evidence="1">
    <location>
        <begin position="1"/>
        <end position="39"/>
    </location>
</feature>
<dbReference type="PANTHER" id="PTHR47331">
    <property type="entry name" value="PHD-TYPE DOMAIN-CONTAINING PROTEIN"/>
    <property type="match status" value="1"/>
</dbReference>
<evidence type="ECO:0000313" key="2">
    <source>
        <dbReference type="EMBL" id="CAH0730313.1"/>
    </source>
</evidence>
<name>A0A8J9VUG7_9NEOP</name>